<dbReference type="AlphaFoldDB" id="A0A4R2ERA0"/>
<comment type="caution">
    <text evidence="4">The sequence shown here is derived from an EMBL/GenBank/DDBJ whole genome shotgun (WGS) entry which is preliminary data.</text>
</comment>
<organism evidence="4 5">
    <name type="scientific">Acetobacteroides hydrogenigenes</name>
    <dbReference type="NCBI Taxonomy" id="979970"/>
    <lineage>
        <taxon>Bacteria</taxon>
        <taxon>Pseudomonadati</taxon>
        <taxon>Bacteroidota</taxon>
        <taxon>Bacteroidia</taxon>
        <taxon>Bacteroidales</taxon>
        <taxon>Rikenellaceae</taxon>
        <taxon>Acetobacteroides</taxon>
    </lineage>
</organism>
<evidence type="ECO:0000313" key="4">
    <source>
        <dbReference type="EMBL" id="TCN70106.1"/>
    </source>
</evidence>
<evidence type="ECO:0000259" key="3">
    <source>
        <dbReference type="Pfam" id="PF09835"/>
    </source>
</evidence>
<dbReference type="OrthoDB" id="9810303at2"/>
<protein>
    <submittedName>
        <fullName evidence="4">Uncharacterized protein DUF2062</fullName>
    </submittedName>
</protein>
<feature type="compositionally biased region" description="Polar residues" evidence="1">
    <location>
        <begin position="1"/>
        <end position="12"/>
    </location>
</feature>
<reference evidence="4 5" key="1">
    <citation type="submission" date="2019-03" db="EMBL/GenBank/DDBJ databases">
        <title>Genomic Encyclopedia of Archaeal and Bacterial Type Strains, Phase II (KMG-II): from individual species to whole genera.</title>
        <authorList>
            <person name="Goeker M."/>
        </authorList>
    </citation>
    <scope>NUCLEOTIDE SEQUENCE [LARGE SCALE GENOMIC DNA]</scope>
    <source>
        <strain evidence="4 5">RL-C</strain>
    </source>
</reference>
<dbReference type="EMBL" id="SLWB01000004">
    <property type="protein sequence ID" value="TCN70106.1"/>
    <property type="molecule type" value="Genomic_DNA"/>
</dbReference>
<dbReference type="RefSeq" id="WP_131838667.1">
    <property type="nucleotide sequence ID" value="NZ_SLWB01000004.1"/>
</dbReference>
<accession>A0A4R2ERA0</accession>
<name>A0A4R2ERA0_9BACT</name>
<dbReference type="PANTHER" id="PTHR40547:SF1">
    <property type="entry name" value="SLL0298 PROTEIN"/>
    <property type="match status" value="1"/>
</dbReference>
<keyword evidence="2" id="KW-0812">Transmembrane</keyword>
<evidence type="ECO:0000256" key="1">
    <source>
        <dbReference type="SAM" id="MobiDB-lite"/>
    </source>
</evidence>
<keyword evidence="2" id="KW-0472">Membrane</keyword>
<feature type="region of interest" description="Disordered" evidence="1">
    <location>
        <begin position="1"/>
        <end position="22"/>
    </location>
</feature>
<evidence type="ECO:0000313" key="5">
    <source>
        <dbReference type="Proteomes" id="UP000294830"/>
    </source>
</evidence>
<keyword evidence="2" id="KW-1133">Transmembrane helix</keyword>
<keyword evidence="5" id="KW-1185">Reference proteome</keyword>
<feature type="transmembrane region" description="Helical" evidence="2">
    <location>
        <begin position="99"/>
        <end position="120"/>
    </location>
</feature>
<dbReference type="Proteomes" id="UP000294830">
    <property type="component" value="Unassembled WGS sequence"/>
</dbReference>
<feature type="domain" description="DUF2062" evidence="3">
    <location>
        <begin position="50"/>
        <end position="161"/>
    </location>
</feature>
<sequence length="162" mass="17453">MSSNIVTPNDPNGPSGESLKTSRRERLKQHLVKFKNLIVDPNESDLTKSVSVAVGIFISIVPLWGFQTIVAVAAAFVLRLNKPLVIAASYFSVPPMTPFILYFSVIFGGVFVSKPIAFTLSNIGLDVLQAALFQYVVGSIALAVVVASTFGLATSLLLRLRK</sequence>
<evidence type="ECO:0000256" key="2">
    <source>
        <dbReference type="SAM" id="Phobius"/>
    </source>
</evidence>
<dbReference type="PANTHER" id="PTHR40547">
    <property type="entry name" value="SLL0298 PROTEIN"/>
    <property type="match status" value="1"/>
</dbReference>
<gene>
    <name evidence="4" type="ORF">CLV25_10457</name>
</gene>
<dbReference type="InterPro" id="IPR018639">
    <property type="entry name" value="DUF2062"/>
</dbReference>
<feature type="transmembrane region" description="Helical" evidence="2">
    <location>
        <begin position="132"/>
        <end position="158"/>
    </location>
</feature>
<proteinExistence type="predicted"/>
<feature type="transmembrane region" description="Helical" evidence="2">
    <location>
        <begin position="52"/>
        <end position="78"/>
    </location>
</feature>
<dbReference type="Pfam" id="PF09835">
    <property type="entry name" value="DUF2062"/>
    <property type="match status" value="1"/>
</dbReference>